<dbReference type="EMBL" id="JBCITM010000006">
    <property type="protein sequence ID" value="MEN1760285.1"/>
    <property type="molecule type" value="Genomic_DNA"/>
</dbReference>
<evidence type="ECO:0000313" key="3">
    <source>
        <dbReference type="Proteomes" id="UP001407405"/>
    </source>
</evidence>
<dbReference type="Proteomes" id="UP001407405">
    <property type="component" value="Unassembled WGS sequence"/>
</dbReference>
<evidence type="ECO:0000313" key="2">
    <source>
        <dbReference type="EMBL" id="MEN1760285.1"/>
    </source>
</evidence>
<evidence type="ECO:0000256" key="1">
    <source>
        <dbReference type="SAM" id="MobiDB-lite"/>
    </source>
</evidence>
<gene>
    <name evidence="2" type="ORF">AAIG11_07365</name>
</gene>
<comment type="caution">
    <text evidence="2">The sequence shown here is derived from an EMBL/GenBank/DDBJ whole genome shotgun (WGS) entry which is preliminary data.</text>
</comment>
<reference evidence="2 3" key="1">
    <citation type="submission" date="2024-04" db="EMBL/GenBank/DDBJ databases">
        <title>Genome sequencing and metabolic network reconstruction of aminoacids and betaine degradation by Anoxynatronum sibiricum.</title>
        <authorList>
            <person name="Detkova E.N."/>
            <person name="Boltjanskaja Y.V."/>
            <person name="Mardanov A.V."/>
            <person name="Kevbrin V."/>
        </authorList>
    </citation>
    <scope>NUCLEOTIDE SEQUENCE [LARGE SCALE GENOMIC DNA]</scope>
    <source>
        <strain evidence="2 3">Z-7981</strain>
    </source>
</reference>
<protein>
    <submittedName>
        <fullName evidence="2">Uncharacterized protein</fullName>
    </submittedName>
</protein>
<proteinExistence type="predicted"/>
<sequence length="69" mass="7825">MNENLIKGLVKLKLGMMDNVIDHLPEDEAAEVRKLGNTILEAVTEYRDNPVRKDRESSSSKELKSINID</sequence>
<name>A0ABU9VTW8_9CLOT</name>
<accession>A0ABU9VTW8</accession>
<dbReference type="RefSeq" id="WP_343185608.1">
    <property type="nucleotide sequence ID" value="NZ_JBCITM010000006.1"/>
</dbReference>
<organism evidence="2 3">
    <name type="scientific">Anoxynatronum sibiricum</name>
    <dbReference type="NCBI Taxonomy" id="210623"/>
    <lineage>
        <taxon>Bacteria</taxon>
        <taxon>Bacillati</taxon>
        <taxon>Bacillota</taxon>
        <taxon>Clostridia</taxon>
        <taxon>Eubacteriales</taxon>
        <taxon>Clostridiaceae</taxon>
        <taxon>Anoxynatronum</taxon>
    </lineage>
</organism>
<feature type="region of interest" description="Disordered" evidence="1">
    <location>
        <begin position="47"/>
        <end position="69"/>
    </location>
</feature>
<keyword evidence="3" id="KW-1185">Reference proteome</keyword>